<dbReference type="AlphaFoldDB" id="A0AA39KWZ1"/>
<protein>
    <submittedName>
        <fullName evidence="2">Uncharacterized protein</fullName>
    </submittedName>
</protein>
<feature type="compositionally biased region" description="Low complexity" evidence="1">
    <location>
        <begin position="138"/>
        <end position="149"/>
    </location>
</feature>
<reference evidence="2" key="1">
    <citation type="journal article" date="2023" name="bioRxiv">
        <title>Scaffold-level genome assemblies of two parasitoid biocontrol wasps reveal the parthenogenesis mechanism and an associated novel virus.</title>
        <authorList>
            <person name="Inwood S."/>
            <person name="Skelly J."/>
            <person name="Guhlin J."/>
            <person name="Harrop T."/>
            <person name="Goldson S."/>
            <person name="Dearden P."/>
        </authorList>
    </citation>
    <scope>NUCLEOTIDE SEQUENCE</scope>
    <source>
        <strain evidence="2">Irish</strain>
        <tissue evidence="2">Whole body</tissue>
    </source>
</reference>
<comment type="caution">
    <text evidence="2">The sequence shown here is derived from an EMBL/GenBank/DDBJ whole genome shotgun (WGS) entry which is preliminary data.</text>
</comment>
<name>A0AA39KWZ1_9HYME</name>
<dbReference type="EMBL" id="JAQQBS010000001">
    <property type="protein sequence ID" value="KAK0176844.1"/>
    <property type="molecule type" value="Genomic_DNA"/>
</dbReference>
<sequence length="172" mass="19519">MSYFVEFYKNSSSFGGAKDITFLPVIPSQKMNKNKKCGTPHKEFVDASVGPNSKFNQKDFFMKVVRVFAMLTEFHRVSYPMYWLNMEVAFSSAIYLPIQIEATTLMHEELHPLSDTSEGEPVRKSVRLHVNERRCCISSSNKSHSSSKSITPLPDPLDDIVQYGNTDKASPK</sequence>
<evidence type="ECO:0000313" key="3">
    <source>
        <dbReference type="Proteomes" id="UP001168990"/>
    </source>
</evidence>
<evidence type="ECO:0000313" key="2">
    <source>
        <dbReference type="EMBL" id="KAK0176844.1"/>
    </source>
</evidence>
<gene>
    <name evidence="2" type="ORF">PV328_000946</name>
</gene>
<keyword evidence="3" id="KW-1185">Reference proteome</keyword>
<evidence type="ECO:0000256" key="1">
    <source>
        <dbReference type="SAM" id="MobiDB-lite"/>
    </source>
</evidence>
<proteinExistence type="predicted"/>
<feature type="region of interest" description="Disordered" evidence="1">
    <location>
        <begin position="137"/>
        <end position="172"/>
    </location>
</feature>
<accession>A0AA39KWZ1</accession>
<dbReference type="Proteomes" id="UP001168990">
    <property type="component" value="Unassembled WGS sequence"/>
</dbReference>
<feature type="compositionally biased region" description="Polar residues" evidence="1">
    <location>
        <begin position="163"/>
        <end position="172"/>
    </location>
</feature>
<reference evidence="2" key="2">
    <citation type="submission" date="2023-03" db="EMBL/GenBank/DDBJ databases">
        <authorList>
            <person name="Inwood S.N."/>
            <person name="Skelly J.G."/>
            <person name="Guhlin J."/>
            <person name="Harrop T.W.R."/>
            <person name="Goldson S.G."/>
            <person name="Dearden P.K."/>
        </authorList>
    </citation>
    <scope>NUCLEOTIDE SEQUENCE</scope>
    <source>
        <strain evidence="2">Irish</strain>
        <tissue evidence="2">Whole body</tissue>
    </source>
</reference>
<organism evidence="2 3">
    <name type="scientific">Microctonus aethiopoides</name>
    <dbReference type="NCBI Taxonomy" id="144406"/>
    <lineage>
        <taxon>Eukaryota</taxon>
        <taxon>Metazoa</taxon>
        <taxon>Ecdysozoa</taxon>
        <taxon>Arthropoda</taxon>
        <taxon>Hexapoda</taxon>
        <taxon>Insecta</taxon>
        <taxon>Pterygota</taxon>
        <taxon>Neoptera</taxon>
        <taxon>Endopterygota</taxon>
        <taxon>Hymenoptera</taxon>
        <taxon>Apocrita</taxon>
        <taxon>Ichneumonoidea</taxon>
        <taxon>Braconidae</taxon>
        <taxon>Euphorinae</taxon>
        <taxon>Microctonus</taxon>
    </lineage>
</organism>